<name>A0A7S3F0A1_9EUKA</name>
<dbReference type="EMBL" id="HBHX01031270">
    <property type="protein sequence ID" value="CAE0116720.1"/>
    <property type="molecule type" value="Transcribed_RNA"/>
</dbReference>
<accession>A0A7S3F0A1</accession>
<sequence length="110" mass="12023">MRGWLQPRSEWCTFGMDEFQGWLPMPTLCNDGCGGGSTMAAMTATAAAQMSVYCVGGLAREGKTAMFSRQLTGSYTRPQGTLGAELKVRVMRRRTWSTAYMIAHGMVALD</sequence>
<protein>
    <submittedName>
        <fullName evidence="1">Uncharacterized protein</fullName>
    </submittedName>
</protein>
<gene>
    <name evidence="1" type="ORF">HERI1096_LOCUS17405</name>
</gene>
<organism evidence="1">
    <name type="scientific">Haptolina ericina</name>
    <dbReference type="NCBI Taxonomy" id="156174"/>
    <lineage>
        <taxon>Eukaryota</taxon>
        <taxon>Haptista</taxon>
        <taxon>Haptophyta</taxon>
        <taxon>Prymnesiophyceae</taxon>
        <taxon>Prymnesiales</taxon>
        <taxon>Prymnesiaceae</taxon>
        <taxon>Haptolina</taxon>
    </lineage>
</organism>
<evidence type="ECO:0000313" key="1">
    <source>
        <dbReference type="EMBL" id="CAE0116720.1"/>
    </source>
</evidence>
<proteinExistence type="predicted"/>
<reference evidence="1" key="1">
    <citation type="submission" date="2021-01" db="EMBL/GenBank/DDBJ databases">
        <authorList>
            <person name="Corre E."/>
            <person name="Pelletier E."/>
            <person name="Niang G."/>
            <person name="Scheremetjew M."/>
            <person name="Finn R."/>
            <person name="Kale V."/>
            <person name="Holt S."/>
            <person name="Cochrane G."/>
            <person name="Meng A."/>
            <person name="Brown T."/>
            <person name="Cohen L."/>
        </authorList>
    </citation>
    <scope>NUCLEOTIDE SEQUENCE</scope>
    <source>
        <strain evidence="1">CCMP281</strain>
    </source>
</reference>
<dbReference type="AlphaFoldDB" id="A0A7S3F0A1"/>